<dbReference type="NCBIfam" id="TIGR00254">
    <property type="entry name" value="GGDEF"/>
    <property type="match status" value="1"/>
</dbReference>
<dbReference type="GO" id="GO:0043709">
    <property type="term" value="P:cell adhesion involved in single-species biofilm formation"/>
    <property type="evidence" value="ECO:0007669"/>
    <property type="project" value="TreeGrafter"/>
</dbReference>
<dbReference type="Proteomes" id="UP000198623">
    <property type="component" value="Unassembled WGS sequence"/>
</dbReference>
<dbReference type="Pfam" id="PF00990">
    <property type="entry name" value="GGDEF"/>
    <property type="match status" value="1"/>
</dbReference>
<dbReference type="InterPro" id="IPR000160">
    <property type="entry name" value="GGDEF_dom"/>
</dbReference>
<dbReference type="GO" id="GO:0052621">
    <property type="term" value="F:diguanylate cyclase activity"/>
    <property type="evidence" value="ECO:0007669"/>
    <property type="project" value="UniProtKB-EC"/>
</dbReference>
<evidence type="ECO:0000313" key="5">
    <source>
        <dbReference type="EMBL" id="SFG97623.1"/>
    </source>
</evidence>
<sequence>MSKDSIDWKKKYKDAALEIDILEKSQNNDQLRLAVSHLTLGLQGQSSDLDHELTLLRSTLNSLSSPPPSRGVVTNLGKHIRKLDQSREKITKAITKIVLEWISQLKNHVSATSSELESLLELERVVAESVESNYKFPSLLQRLVSLQAAVLASEKAELSTVKSQTSFDIDLSLIGTELIQLIHSLNLTREGRQEANALVGRIEQGLVLEALSEVLANVVVLAQLAAASSNEDFENYLITLNTQLVEVQGFLHESHSEQMVSGKAHRQLDERVRHDVTTISKAVKDSRDLGELKMSVSSQLAGIVQVMDDFKRGEEERDGKLQERYDALMRHVAEMEEETGRVKAHMEEERLKARTDALTGLPNRAAYDDHLEKEFERWARYQQGFSVAVGDLDFFKRINDTYGHLAGDKVLRLISRVLTKNLRGSDFVARFGGEEFVILMPSTQAEEGAKAIEKLRESISKSPFNFHGQPVTITMSFGVTETRESDTKDGLFARADAALYKAKQEGRNRVCIG</sequence>
<dbReference type="PANTHER" id="PTHR45138">
    <property type="entry name" value="REGULATORY COMPONENTS OF SENSORY TRANSDUCTION SYSTEM"/>
    <property type="match status" value="1"/>
</dbReference>
<keyword evidence="6" id="KW-1185">Reference proteome</keyword>
<dbReference type="Gene3D" id="3.30.70.270">
    <property type="match status" value="1"/>
</dbReference>
<evidence type="ECO:0000256" key="1">
    <source>
        <dbReference type="ARBA" id="ARBA00001946"/>
    </source>
</evidence>
<dbReference type="OrthoDB" id="9812260at2"/>
<dbReference type="PROSITE" id="PS50887">
    <property type="entry name" value="GGDEF"/>
    <property type="match status" value="1"/>
</dbReference>
<feature type="domain" description="GGDEF" evidence="4">
    <location>
        <begin position="383"/>
        <end position="513"/>
    </location>
</feature>
<evidence type="ECO:0000259" key="4">
    <source>
        <dbReference type="PROSITE" id="PS50887"/>
    </source>
</evidence>
<evidence type="ECO:0000256" key="3">
    <source>
        <dbReference type="ARBA" id="ARBA00034247"/>
    </source>
</evidence>
<comment type="cofactor">
    <cofactor evidence="1">
        <name>Mg(2+)</name>
        <dbReference type="ChEBI" id="CHEBI:18420"/>
    </cofactor>
</comment>
<protein>
    <recommendedName>
        <fullName evidence="2">diguanylate cyclase</fullName>
        <ecNumber evidence="2">2.7.7.65</ecNumber>
    </recommendedName>
</protein>
<reference evidence="6" key="1">
    <citation type="submission" date="2016-10" db="EMBL/GenBank/DDBJ databases">
        <authorList>
            <person name="Varghese N."/>
            <person name="Submissions S."/>
        </authorList>
    </citation>
    <scope>NUCLEOTIDE SEQUENCE [LARGE SCALE GENOMIC DNA]</scope>
    <source>
        <strain evidence="6">CGMCC 1.10971</strain>
    </source>
</reference>
<dbReference type="FunFam" id="3.30.70.270:FF:000001">
    <property type="entry name" value="Diguanylate cyclase domain protein"/>
    <property type="match status" value="1"/>
</dbReference>
<dbReference type="AlphaFoldDB" id="A0A1I2W8B0"/>
<dbReference type="EC" id="2.7.7.65" evidence="2"/>
<dbReference type="Pfam" id="PF20975">
    <property type="entry name" value="DGCcoil"/>
    <property type="match status" value="1"/>
</dbReference>
<organism evidence="5 6">
    <name type="scientific">Neptunomonas qingdaonensis</name>
    <dbReference type="NCBI Taxonomy" id="1045558"/>
    <lineage>
        <taxon>Bacteria</taxon>
        <taxon>Pseudomonadati</taxon>
        <taxon>Pseudomonadota</taxon>
        <taxon>Gammaproteobacteria</taxon>
        <taxon>Oceanospirillales</taxon>
        <taxon>Oceanospirillaceae</taxon>
        <taxon>Neptunomonas</taxon>
    </lineage>
</organism>
<dbReference type="InterPro" id="IPR043128">
    <property type="entry name" value="Rev_trsase/Diguanyl_cyclase"/>
</dbReference>
<accession>A0A1I2W8B0</accession>
<comment type="catalytic activity">
    <reaction evidence="3">
        <text>2 GTP = 3',3'-c-di-GMP + 2 diphosphate</text>
        <dbReference type="Rhea" id="RHEA:24898"/>
        <dbReference type="ChEBI" id="CHEBI:33019"/>
        <dbReference type="ChEBI" id="CHEBI:37565"/>
        <dbReference type="ChEBI" id="CHEBI:58805"/>
        <dbReference type="EC" id="2.7.7.65"/>
    </reaction>
</comment>
<gene>
    <name evidence="5" type="ORF">SAMN05216175_12332</name>
</gene>
<dbReference type="SUPFAM" id="SSF55073">
    <property type="entry name" value="Nucleotide cyclase"/>
    <property type="match status" value="1"/>
</dbReference>
<name>A0A1I2W8B0_9GAMM</name>
<dbReference type="InterPro" id="IPR048516">
    <property type="entry name" value="DGCcoil"/>
</dbReference>
<dbReference type="STRING" id="1045558.SAMN05216175_12332"/>
<dbReference type="EMBL" id="FOOU01000023">
    <property type="protein sequence ID" value="SFG97623.1"/>
    <property type="molecule type" value="Genomic_DNA"/>
</dbReference>
<dbReference type="SMART" id="SM00267">
    <property type="entry name" value="GGDEF"/>
    <property type="match status" value="1"/>
</dbReference>
<evidence type="ECO:0000256" key="2">
    <source>
        <dbReference type="ARBA" id="ARBA00012528"/>
    </source>
</evidence>
<dbReference type="GO" id="GO:1902201">
    <property type="term" value="P:negative regulation of bacterial-type flagellum-dependent cell motility"/>
    <property type="evidence" value="ECO:0007669"/>
    <property type="project" value="TreeGrafter"/>
</dbReference>
<dbReference type="RefSeq" id="WP_090730935.1">
    <property type="nucleotide sequence ID" value="NZ_FOOU01000023.1"/>
</dbReference>
<dbReference type="CDD" id="cd01949">
    <property type="entry name" value="GGDEF"/>
    <property type="match status" value="1"/>
</dbReference>
<dbReference type="InterPro" id="IPR050469">
    <property type="entry name" value="Diguanylate_Cyclase"/>
</dbReference>
<dbReference type="InterPro" id="IPR029787">
    <property type="entry name" value="Nucleotide_cyclase"/>
</dbReference>
<dbReference type="GO" id="GO:0005886">
    <property type="term" value="C:plasma membrane"/>
    <property type="evidence" value="ECO:0007669"/>
    <property type="project" value="TreeGrafter"/>
</dbReference>
<proteinExistence type="predicted"/>
<dbReference type="PANTHER" id="PTHR45138:SF9">
    <property type="entry name" value="DIGUANYLATE CYCLASE DGCM-RELATED"/>
    <property type="match status" value="1"/>
</dbReference>
<evidence type="ECO:0000313" key="6">
    <source>
        <dbReference type="Proteomes" id="UP000198623"/>
    </source>
</evidence>